<dbReference type="EMBL" id="CAJVCH010093089">
    <property type="protein sequence ID" value="CAG7722858.1"/>
    <property type="molecule type" value="Genomic_DNA"/>
</dbReference>
<protein>
    <submittedName>
        <fullName evidence="1">Uncharacterized protein</fullName>
    </submittedName>
</protein>
<sequence length="140" mass="16170">MTTTRQIEVNGYVHVQACTLIGKISKFSNRFNATGKYNAPGWTGEEVFQYLNTRANPPIEFNLIEGSNYVESFESGIFFGYTYLNNVMVVLDPTYNGGCMELDELFYRLNRVQTEGMRTGRSFKEEEQHIESRLAEILRR</sequence>
<proteinExistence type="predicted"/>
<comment type="caution">
    <text evidence="1">The sequence shown here is derived from an EMBL/GenBank/DDBJ whole genome shotgun (WGS) entry which is preliminary data.</text>
</comment>
<evidence type="ECO:0000313" key="1">
    <source>
        <dbReference type="EMBL" id="CAG7722858.1"/>
    </source>
</evidence>
<reference evidence="1" key="1">
    <citation type="submission" date="2021-06" db="EMBL/GenBank/DDBJ databases">
        <authorList>
            <person name="Hodson N. C."/>
            <person name="Mongue J. A."/>
            <person name="Jaron S. K."/>
        </authorList>
    </citation>
    <scope>NUCLEOTIDE SEQUENCE</scope>
</reference>
<dbReference type="Proteomes" id="UP000708208">
    <property type="component" value="Unassembled WGS sequence"/>
</dbReference>
<keyword evidence="2" id="KW-1185">Reference proteome</keyword>
<evidence type="ECO:0000313" key="2">
    <source>
        <dbReference type="Proteomes" id="UP000708208"/>
    </source>
</evidence>
<organism evidence="1 2">
    <name type="scientific">Allacma fusca</name>
    <dbReference type="NCBI Taxonomy" id="39272"/>
    <lineage>
        <taxon>Eukaryota</taxon>
        <taxon>Metazoa</taxon>
        <taxon>Ecdysozoa</taxon>
        <taxon>Arthropoda</taxon>
        <taxon>Hexapoda</taxon>
        <taxon>Collembola</taxon>
        <taxon>Symphypleona</taxon>
        <taxon>Sminthuridae</taxon>
        <taxon>Allacma</taxon>
    </lineage>
</organism>
<dbReference type="AlphaFoldDB" id="A0A8J2JSC4"/>
<name>A0A8J2JSC4_9HEXA</name>
<accession>A0A8J2JSC4</accession>
<gene>
    <name evidence="1" type="ORF">AFUS01_LOCUS11968</name>
</gene>